<dbReference type="EMBL" id="MU157913">
    <property type="protein sequence ID" value="KAF9523648.1"/>
    <property type="molecule type" value="Genomic_DNA"/>
</dbReference>
<proteinExistence type="predicted"/>
<keyword evidence="4" id="KW-0812">Transmembrane</keyword>
<protein>
    <submittedName>
        <fullName evidence="5">Uncharacterized protein</fullName>
    </submittedName>
</protein>
<feature type="transmembrane region" description="Helical" evidence="4">
    <location>
        <begin position="99"/>
        <end position="117"/>
    </location>
</feature>
<gene>
    <name evidence="5" type="ORF">CPB83DRAFT_910512</name>
</gene>
<dbReference type="Proteomes" id="UP000807306">
    <property type="component" value="Unassembled WGS sequence"/>
</dbReference>
<reference evidence="5" key="1">
    <citation type="submission" date="2020-11" db="EMBL/GenBank/DDBJ databases">
        <authorList>
            <consortium name="DOE Joint Genome Institute"/>
            <person name="Ahrendt S."/>
            <person name="Riley R."/>
            <person name="Andreopoulos W."/>
            <person name="Labutti K."/>
            <person name="Pangilinan J."/>
            <person name="Ruiz-Duenas F.J."/>
            <person name="Barrasa J.M."/>
            <person name="Sanchez-Garcia M."/>
            <person name="Camarero S."/>
            <person name="Miyauchi S."/>
            <person name="Serrano A."/>
            <person name="Linde D."/>
            <person name="Babiker R."/>
            <person name="Drula E."/>
            <person name="Ayuso-Fernandez I."/>
            <person name="Pacheco R."/>
            <person name="Padilla G."/>
            <person name="Ferreira P."/>
            <person name="Barriuso J."/>
            <person name="Kellner H."/>
            <person name="Castanera R."/>
            <person name="Alfaro M."/>
            <person name="Ramirez L."/>
            <person name="Pisabarro A.G."/>
            <person name="Kuo A."/>
            <person name="Tritt A."/>
            <person name="Lipzen A."/>
            <person name="He G."/>
            <person name="Yan M."/>
            <person name="Ng V."/>
            <person name="Cullen D."/>
            <person name="Martin F."/>
            <person name="Rosso M.-N."/>
            <person name="Henrissat B."/>
            <person name="Hibbett D."/>
            <person name="Martinez A.T."/>
            <person name="Grigoriev I.V."/>
        </authorList>
    </citation>
    <scope>NUCLEOTIDE SEQUENCE</scope>
    <source>
        <strain evidence="5">CBS 506.95</strain>
    </source>
</reference>
<keyword evidence="2" id="KW-0378">Hydrolase</keyword>
<evidence type="ECO:0000256" key="2">
    <source>
        <dbReference type="ARBA" id="ARBA00022801"/>
    </source>
</evidence>
<evidence type="ECO:0000256" key="3">
    <source>
        <dbReference type="SAM" id="MobiDB-lite"/>
    </source>
</evidence>
<keyword evidence="4" id="KW-1133">Transmembrane helix</keyword>
<sequence length="338" mass="37620">MQLSHASRLFVGSVTIMLISTNVINEWPITPPLVELGILVVSNIPDVTEVYRRPSLVAHGINCIDYSSSPSREAGLFHTLLTAWCSYHIDKFNLNKMRFNILCSIIFLATLATGLVIPSDGLEERDLATREGIDNYADDVMMFRREPKSSNAKKARIAAAKPVKAAAKAQRKESFKSAAKAHKGTTNLPGRHSTFHVKAGGGKPARKDVRKAVFHGHQEAHRLKTASKTQAKKSPMKNFNNYNHEKPKAHGGGARPLLHMKVDKTKKHQQPGREFPLPNKHNPHTPSPARVITQKTKGGHHTFKGVIAHDQSRTNTAKGHGYNDHFQVKERKSKVHRH</sequence>
<keyword evidence="1" id="KW-0540">Nuclease</keyword>
<comment type="caution">
    <text evidence="5">The sequence shown here is derived from an EMBL/GenBank/DDBJ whole genome shotgun (WGS) entry which is preliminary data.</text>
</comment>
<evidence type="ECO:0000313" key="6">
    <source>
        <dbReference type="Proteomes" id="UP000807306"/>
    </source>
</evidence>
<evidence type="ECO:0000313" key="5">
    <source>
        <dbReference type="EMBL" id="KAF9523648.1"/>
    </source>
</evidence>
<dbReference type="OrthoDB" id="2963718at2759"/>
<feature type="region of interest" description="Disordered" evidence="3">
    <location>
        <begin position="267"/>
        <end position="287"/>
    </location>
</feature>
<organism evidence="5 6">
    <name type="scientific">Crepidotus variabilis</name>
    <dbReference type="NCBI Taxonomy" id="179855"/>
    <lineage>
        <taxon>Eukaryota</taxon>
        <taxon>Fungi</taxon>
        <taxon>Dikarya</taxon>
        <taxon>Basidiomycota</taxon>
        <taxon>Agaricomycotina</taxon>
        <taxon>Agaricomycetes</taxon>
        <taxon>Agaricomycetidae</taxon>
        <taxon>Agaricales</taxon>
        <taxon>Agaricineae</taxon>
        <taxon>Crepidotaceae</taxon>
        <taxon>Crepidotus</taxon>
    </lineage>
</organism>
<dbReference type="GO" id="GO:0016787">
    <property type="term" value="F:hydrolase activity"/>
    <property type="evidence" value="ECO:0007669"/>
    <property type="project" value="UniProtKB-KW"/>
</dbReference>
<feature type="region of interest" description="Disordered" evidence="3">
    <location>
        <begin position="180"/>
        <end position="255"/>
    </location>
</feature>
<feature type="compositionally biased region" description="Basic and acidic residues" evidence="3">
    <location>
        <begin position="205"/>
        <end position="222"/>
    </location>
</feature>
<dbReference type="InterPro" id="IPR016191">
    <property type="entry name" value="Ribonuclease/ribotoxin"/>
</dbReference>
<name>A0A9P6E772_9AGAR</name>
<feature type="compositionally biased region" description="Basic and acidic residues" evidence="3">
    <location>
        <begin position="321"/>
        <end position="330"/>
    </location>
</feature>
<dbReference type="GO" id="GO:0003723">
    <property type="term" value="F:RNA binding"/>
    <property type="evidence" value="ECO:0007669"/>
    <property type="project" value="InterPro"/>
</dbReference>
<keyword evidence="6" id="KW-1185">Reference proteome</keyword>
<dbReference type="GO" id="GO:0004540">
    <property type="term" value="F:RNA nuclease activity"/>
    <property type="evidence" value="ECO:0007669"/>
    <property type="project" value="InterPro"/>
</dbReference>
<dbReference type="AlphaFoldDB" id="A0A9P6E772"/>
<evidence type="ECO:0000256" key="1">
    <source>
        <dbReference type="ARBA" id="ARBA00022722"/>
    </source>
</evidence>
<evidence type="ECO:0000256" key="4">
    <source>
        <dbReference type="SAM" id="Phobius"/>
    </source>
</evidence>
<keyword evidence="4" id="KW-0472">Membrane</keyword>
<feature type="region of interest" description="Disordered" evidence="3">
    <location>
        <begin position="311"/>
        <end position="338"/>
    </location>
</feature>
<dbReference type="SUPFAM" id="SSF53933">
    <property type="entry name" value="Microbial ribonucleases"/>
    <property type="match status" value="1"/>
</dbReference>
<accession>A0A9P6E772</accession>